<evidence type="ECO:0000313" key="1">
    <source>
        <dbReference type="EMBL" id="RJY07110.1"/>
    </source>
</evidence>
<protein>
    <recommendedName>
        <fullName evidence="3">DUF2946 domain-containing protein</fullName>
    </recommendedName>
</protein>
<name>A0A3A6TFS9_9GAMM</name>
<sequence length="140" mass="15991">MTQIRFPTLMMIFVLLLQFVAANVGAHQLHESVHQQENDSHVHLLLDVNDWNPNAHQCLNEIESWQLVLMSDSHDDAEAHPTEPENTFDLCLDCQCHGMYVTLRSLTDSDSVFFGTLNKPIFATLYFPPENAPTYRPPIV</sequence>
<accession>A0A3A6TFS9</accession>
<organism evidence="1 2">
    <name type="scientific">Parashewanella spongiae</name>
    <dbReference type="NCBI Taxonomy" id="342950"/>
    <lineage>
        <taxon>Bacteria</taxon>
        <taxon>Pseudomonadati</taxon>
        <taxon>Pseudomonadota</taxon>
        <taxon>Gammaproteobacteria</taxon>
        <taxon>Alteromonadales</taxon>
        <taxon>Shewanellaceae</taxon>
        <taxon>Parashewanella</taxon>
    </lineage>
</organism>
<proteinExistence type="predicted"/>
<keyword evidence="2" id="KW-1185">Reference proteome</keyword>
<dbReference type="AlphaFoldDB" id="A0A3A6TFS9"/>
<comment type="caution">
    <text evidence="1">The sequence shown here is derived from an EMBL/GenBank/DDBJ whole genome shotgun (WGS) entry which is preliminary data.</text>
</comment>
<reference evidence="1 2" key="1">
    <citation type="submission" date="2018-09" db="EMBL/GenBank/DDBJ databases">
        <title>Phylogeny of the Shewanellaceae, and recommendation for two new genera, Pseudoshewanella and Parashewanella.</title>
        <authorList>
            <person name="Wang G."/>
        </authorList>
    </citation>
    <scope>NUCLEOTIDE SEQUENCE [LARGE SCALE GENOMIC DNA]</scope>
    <source>
        <strain evidence="1 2">KCTC 22492</strain>
    </source>
</reference>
<evidence type="ECO:0000313" key="2">
    <source>
        <dbReference type="Proteomes" id="UP000273022"/>
    </source>
</evidence>
<dbReference type="EMBL" id="QYYH01000135">
    <property type="protein sequence ID" value="RJY07110.1"/>
    <property type="molecule type" value="Genomic_DNA"/>
</dbReference>
<evidence type="ECO:0008006" key="3">
    <source>
        <dbReference type="Google" id="ProtNLM"/>
    </source>
</evidence>
<dbReference type="Proteomes" id="UP000273022">
    <property type="component" value="Unassembled WGS sequence"/>
</dbReference>
<gene>
    <name evidence="1" type="ORF">D5R81_16575</name>
</gene>
<dbReference type="RefSeq" id="WP_121854736.1">
    <property type="nucleotide sequence ID" value="NZ_CP037952.1"/>
</dbReference>